<protein>
    <submittedName>
        <fullName evidence="2">Cupin domain-containing protein</fullName>
    </submittedName>
</protein>
<dbReference type="InterPro" id="IPR013096">
    <property type="entry name" value="Cupin_2"/>
</dbReference>
<evidence type="ECO:0000313" key="3">
    <source>
        <dbReference type="Proteomes" id="UP000623440"/>
    </source>
</evidence>
<dbReference type="SUPFAM" id="SSF51182">
    <property type="entry name" value="RmlC-like cupins"/>
    <property type="match status" value="1"/>
</dbReference>
<dbReference type="EMBL" id="JACJSI010000041">
    <property type="protein sequence ID" value="MBD2531771.1"/>
    <property type="molecule type" value="Genomic_DNA"/>
</dbReference>
<proteinExistence type="predicted"/>
<accession>A0ABR8DQS1</accession>
<dbReference type="PANTHER" id="PTHR36440:SF1">
    <property type="entry name" value="PUTATIVE (AFU_ORTHOLOGUE AFUA_8G07350)-RELATED"/>
    <property type="match status" value="1"/>
</dbReference>
<feature type="domain" description="Cupin type-1" evidence="1">
    <location>
        <begin position="25"/>
        <end position="140"/>
    </location>
</feature>
<dbReference type="Pfam" id="PF07883">
    <property type="entry name" value="Cupin_2"/>
    <property type="match status" value="1"/>
</dbReference>
<organism evidence="2 3">
    <name type="scientific">Nostoc flagelliforme FACHB-838</name>
    <dbReference type="NCBI Taxonomy" id="2692904"/>
    <lineage>
        <taxon>Bacteria</taxon>
        <taxon>Bacillati</taxon>
        <taxon>Cyanobacteriota</taxon>
        <taxon>Cyanophyceae</taxon>
        <taxon>Nostocales</taxon>
        <taxon>Nostocaceae</taxon>
        <taxon>Nostoc</taxon>
    </lineage>
</organism>
<evidence type="ECO:0000259" key="1">
    <source>
        <dbReference type="SMART" id="SM00835"/>
    </source>
</evidence>
<comment type="caution">
    <text evidence="2">The sequence shown here is derived from an EMBL/GenBank/DDBJ whole genome shotgun (WGS) entry which is preliminary data.</text>
</comment>
<sequence length="157" mass="17240">MESNTNPVVSPAGESLVYSVVGDTYTFKAVSEDTGGAYSTFEFFIPPQHGSPPHIHHREDETFYILEGELLFQVGDQNIVLSAGSFVHAPKGIPHSFKNVGTTPARTFTTAIPAGLENFFEEVGYLVKDKDTPVPIPLEEQIKKMREVGPKYGVEIL</sequence>
<dbReference type="InterPro" id="IPR006045">
    <property type="entry name" value="Cupin_1"/>
</dbReference>
<name>A0ABR8DQS1_9NOSO</name>
<dbReference type="InterPro" id="IPR011051">
    <property type="entry name" value="RmlC_Cupin_sf"/>
</dbReference>
<evidence type="ECO:0000313" key="2">
    <source>
        <dbReference type="EMBL" id="MBD2531771.1"/>
    </source>
</evidence>
<keyword evidence="3" id="KW-1185">Reference proteome</keyword>
<dbReference type="InterPro" id="IPR014710">
    <property type="entry name" value="RmlC-like_jellyroll"/>
</dbReference>
<dbReference type="PANTHER" id="PTHR36440">
    <property type="entry name" value="PUTATIVE (AFU_ORTHOLOGUE AFUA_8G07350)-RELATED"/>
    <property type="match status" value="1"/>
</dbReference>
<dbReference type="RefSeq" id="WP_190942444.1">
    <property type="nucleotide sequence ID" value="NZ_JACJSI010000041.1"/>
</dbReference>
<gene>
    <name evidence="2" type="ORF">H6G97_20085</name>
</gene>
<dbReference type="Proteomes" id="UP000623440">
    <property type="component" value="Unassembled WGS sequence"/>
</dbReference>
<reference evidence="2 3" key="1">
    <citation type="journal article" date="2020" name="ISME J.">
        <title>Comparative genomics reveals insights into cyanobacterial evolution and habitat adaptation.</title>
        <authorList>
            <person name="Chen M.Y."/>
            <person name="Teng W.K."/>
            <person name="Zhao L."/>
            <person name="Hu C.X."/>
            <person name="Zhou Y.K."/>
            <person name="Han B.P."/>
            <person name="Song L.R."/>
            <person name="Shu W.S."/>
        </authorList>
    </citation>
    <scope>NUCLEOTIDE SEQUENCE [LARGE SCALE GENOMIC DNA]</scope>
    <source>
        <strain evidence="2 3">FACHB-838</strain>
    </source>
</reference>
<dbReference type="InterPro" id="IPR053146">
    <property type="entry name" value="QDO-like"/>
</dbReference>
<dbReference type="SMART" id="SM00835">
    <property type="entry name" value="Cupin_1"/>
    <property type="match status" value="1"/>
</dbReference>
<dbReference type="Gene3D" id="2.60.120.10">
    <property type="entry name" value="Jelly Rolls"/>
    <property type="match status" value="1"/>
</dbReference>